<proteinExistence type="predicted"/>
<feature type="transmembrane region" description="Helical" evidence="1">
    <location>
        <begin position="15"/>
        <end position="35"/>
    </location>
</feature>
<sequence length="144" mass="14472">MTGGSGEGRGSPAHAFARAVGVAGAASFVGFGVWAMAVPRSFFERVATFEPYNQHLIQDIGAFQIGLGSVLLLAVGFPGAGPLAVALLGTGIGAAAHVVSHVVGRDLGGRPEVDIPVFAVVAALLVAAGVFSWPTSPGRIRAPQ</sequence>
<protein>
    <submittedName>
        <fullName evidence="2">Uncharacterized protein</fullName>
    </submittedName>
</protein>
<accession>A0A6J4IW54</accession>
<keyword evidence="1" id="KW-0472">Membrane</keyword>
<reference evidence="2" key="1">
    <citation type="submission" date="2020-02" db="EMBL/GenBank/DDBJ databases">
        <authorList>
            <person name="Meier V. D."/>
        </authorList>
    </citation>
    <scope>NUCLEOTIDE SEQUENCE</scope>
    <source>
        <strain evidence="2">AVDCRST_MAG76</strain>
    </source>
</reference>
<name>A0A6J4IW54_9ACTN</name>
<feature type="transmembrane region" description="Helical" evidence="1">
    <location>
        <begin position="115"/>
        <end position="134"/>
    </location>
</feature>
<evidence type="ECO:0000256" key="1">
    <source>
        <dbReference type="SAM" id="Phobius"/>
    </source>
</evidence>
<dbReference type="AlphaFoldDB" id="A0A6J4IW54"/>
<keyword evidence="1" id="KW-0812">Transmembrane</keyword>
<keyword evidence="1" id="KW-1133">Transmembrane helix</keyword>
<dbReference type="EMBL" id="CADCSZ010000168">
    <property type="protein sequence ID" value="CAA9260347.1"/>
    <property type="molecule type" value="Genomic_DNA"/>
</dbReference>
<evidence type="ECO:0000313" key="2">
    <source>
        <dbReference type="EMBL" id="CAA9260347.1"/>
    </source>
</evidence>
<gene>
    <name evidence="2" type="ORF">AVDCRST_MAG76-2792</name>
</gene>
<organism evidence="2">
    <name type="scientific">uncultured Acidimicrobiales bacterium</name>
    <dbReference type="NCBI Taxonomy" id="310071"/>
    <lineage>
        <taxon>Bacteria</taxon>
        <taxon>Bacillati</taxon>
        <taxon>Actinomycetota</taxon>
        <taxon>Acidimicrobiia</taxon>
        <taxon>Acidimicrobiales</taxon>
        <taxon>environmental samples</taxon>
    </lineage>
</organism>